<evidence type="ECO:0000256" key="1">
    <source>
        <dbReference type="ARBA" id="ARBA00004623"/>
    </source>
</evidence>
<feature type="domain" description="FHA" evidence="14">
    <location>
        <begin position="82"/>
        <end position="138"/>
    </location>
</feature>
<evidence type="ECO:0000313" key="16">
    <source>
        <dbReference type="EMBL" id="CAF9939546.1"/>
    </source>
</evidence>
<keyword evidence="8" id="KW-0067">ATP-binding</keyword>
<dbReference type="PROSITE" id="PS50006">
    <property type="entry name" value="FHA_DOMAIN"/>
    <property type="match status" value="1"/>
</dbReference>
<keyword evidence="17" id="KW-1185">Reference proteome</keyword>
<evidence type="ECO:0000256" key="9">
    <source>
        <dbReference type="ARBA" id="ARBA00023006"/>
    </source>
</evidence>
<dbReference type="Pfam" id="PF00069">
    <property type="entry name" value="Pkinase"/>
    <property type="match status" value="1"/>
</dbReference>
<feature type="compositionally biased region" description="Basic and acidic residues" evidence="13">
    <location>
        <begin position="594"/>
        <end position="606"/>
    </location>
</feature>
<evidence type="ECO:0000259" key="14">
    <source>
        <dbReference type="PROSITE" id="PS50006"/>
    </source>
</evidence>
<dbReference type="PANTHER" id="PTHR24348:SF22">
    <property type="entry name" value="NON-SPECIFIC SERINE_THREONINE PROTEIN KINASE"/>
    <property type="match status" value="1"/>
</dbReference>
<dbReference type="EC" id="2.7.11.1" evidence="3"/>
<evidence type="ECO:0000256" key="4">
    <source>
        <dbReference type="ARBA" id="ARBA00022527"/>
    </source>
</evidence>
<evidence type="ECO:0000256" key="3">
    <source>
        <dbReference type="ARBA" id="ARBA00012513"/>
    </source>
</evidence>
<dbReference type="InterPro" id="IPR008984">
    <property type="entry name" value="SMAD_FHA_dom_sf"/>
</dbReference>
<keyword evidence="5" id="KW-0808">Transferase</keyword>
<dbReference type="InterPro" id="IPR008271">
    <property type="entry name" value="Ser/Thr_kinase_AS"/>
</dbReference>
<accession>A0A8H3J2J4</accession>
<feature type="region of interest" description="Disordered" evidence="13">
    <location>
        <begin position="499"/>
        <end position="638"/>
    </location>
</feature>
<evidence type="ECO:0000256" key="7">
    <source>
        <dbReference type="ARBA" id="ARBA00022777"/>
    </source>
</evidence>
<dbReference type="GO" id="GO:0010506">
    <property type="term" value="P:regulation of autophagy"/>
    <property type="evidence" value="ECO:0007669"/>
    <property type="project" value="InterPro"/>
</dbReference>
<keyword evidence="4" id="KW-0723">Serine/threonine-protein kinase</keyword>
<comment type="catalytic activity">
    <reaction evidence="12">
        <text>L-seryl-[protein] + ATP = O-phospho-L-seryl-[protein] + ADP + H(+)</text>
        <dbReference type="Rhea" id="RHEA:17989"/>
        <dbReference type="Rhea" id="RHEA-COMP:9863"/>
        <dbReference type="Rhea" id="RHEA-COMP:11604"/>
        <dbReference type="ChEBI" id="CHEBI:15378"/>
        <dbReference type="ChEBI" id="CHEBI:29999"/>
        <dbReference type="ChEBI" id="CHEBI:30616"/>
        <dbReference type="ChEBI" id="CHEBI:83421"/>
        <dbReference type="ChEBI" id="CHEBI:456216"/>
        <dbReference type="EC" id="2.7.11.1"/>
    </reaction>
</comment>
<sequence>MEDPELIATLISENDFTKHVFNYRENRNRCVRPVEEFNEEPVLSSRESTPAFVISQIDGSGGNPSRLLLQFNKPPKDPSKGYAFGAKEQKCDVLLAPKGVRSTSRIHFHISFDVINNKQYLVLRDCSVNGTAVSYNDQAKDEKRHHFTWILNLPKGEEGEEVEEWKVKVHLQNLEFEVQLASHETCQTDYDENLDKFLILSRTGDPPLGGLTIDSYTTEVTPSQSRTPGQRPVYISDGSLGKGSFGTVDKVINASTGAIYARKTFHEPMWTNSRGNQREKWLDKIRREIRIMRDHPHEHIVPILDSQVGPRPFLVMKYFPLGSLRSQHDRASLTAGDAVDVLFQGLIVLEHLHSRGVAYRDLKPDNILVEQRSPLRLQFADFGLANDQPDLKTFCGTERYAAPEIFMGESYTTAVDVWSLGVIVLEYAYDFKVLGQTGRTNRTPKAWECVLTWCRGLVEDIEDLGSEPLIDLLSRGMLRMNASERLSARACLAKGSVSGVFNESTPSLGTATPTGTTFGTRSNECASQPREKKPDTVSGRTCGPAQSPMKSLFSPETSFISFGSKRHRSPVVTSPSNPSDENRAKRRLSASRLSKVDNTSKVHRTSDNVSADRSSKGKGSDEDDDSSEEDDELSVDADITQLHVPQANDSDNALLLRRSSSDIEGNVDQRVEDRISCYSSEDLVPRNSELKEVNLHLQAPSKVSSHYGSMTDDAPSFMLAAREG</sequence>
<dbReference type="GO" id="GO:0000045">
    <property type="term" value="P:autophagosome assembly"/>
    <property type="evidence" value="ECO:0007669"/>
    <property type="project" value="TreeGrafter"/>
</dbReference>
<comment type="caution">
    <text evidence="16">The sequence shown here is derived from an EMBL/GenBank/DDBJ whole genome shotgun (WGS) entry which is preliminary data.</text>
</comment>
<dbReference type="GO" id="GO:0005776">
    <property type="term" value="C:autophagosome"/>
    <property type="evidence" value="ECO:0007669"/>
    <property type="project" value="TreeGrafter"/>
</dbReference>
<dbReference type="SUPFAM" id="SSF49879">
    <property type="entry name" value="SMAD/FHA domain"/>
    <property type="match status" value="1"/>
</dbReference>
<comment type="subcellular location">
    <subcellularLocation>
        <location evidence="1">Preautophagosomal structure membrane</location>
        <topology evidence="1">Peripheral membrane protein</topology>
    </subcellularLocation>
</comment>
<dbReference type="InterPro" id="IPR045269">
    <property type="entry name" value="Atg1-like"/>
</dbReference>
<dbReference type="GO" id="GO:0005829">
    <property type="term" value="C:cytosol"/>
    <property type="evidence" value="ECO:0007669"/>
    <property type="project" value="TreeGrafter"/>
</dbReference>
<dbReference type="Gene3D" id="1.10.510.10">
    <property type="entry name" value="Transferase(Phosphotransferase) domain 1"/>
    <property type="match status" value="1"/>
</dbReference>
<reference evidence="16" key="1">
    <citation type="submission" date="2021-03" db="EMBL/GenBank/DDBJ databases">
        <authorList>
            <person name="Tagirdzhanova G."/>
        </authorList>
    </citation>
    <scope>NUCLEOTIDE SEQUENCE</scope>
</reference>
<dbReference type="EMBL" id="CAJPDS010000133">
    <property type="protein sequence ID" value="CAF9939546.1"/>
    <property type="molecule type" value="Genomic_DNA"/>
</dbReference>
<dbReference type="InterPro" id="IPR000719">
    <property type="entry name" value="Prot_kinase_dom"/>
</dbReference>
<evidence type="ECO:0000256" key="11">
    <source>
        <dbReference type="ARBA" id="ARBA00047899"/>
    </source>
</evidence>
<dbReference type="InterPro" id="IPR011009">
    <property type="entry name" value="Kinase-like_dom_sf"/>
</dbReference>
<name>A0A8H3J2J4_9LECA</name>
<dbReference type="SUPFAM" id="SSF56112">
    <property type="entry name" value="Protein kinase-like (PK-like)"/>
    <property type="match status" value="1"/>
</dbReference>
<evidence type="ECO:0000313" key="17">
    <source>
        <dbReference type="Proteomes" id="UP000664521"/>
    </source>
</evidence>
<dbReference type="OrthoDB" id="10252171at2759"/>
<dbReference type="SMART" id="SM00220">
    <property type="entry name" value="S_TKc"/>
    <property type="match status" value="1"/>
</dbReference>
<keyword evidence="9" id="KW-0072">Autophagy</keyword>
<evidence type="ECO:0000256" key="12">
    <source>
        <dbReference type="ARBA" id="ARBA00048679"/>
    </source>
</evidence>
<dbReference type="Proteomes" id="UP000664521">
    <property type="component" value="Unassembled WGS sequence"/>
</dbReference>
<keyword evidence="6" id="KW-0547">Nucleotide-binding</keyword>
<feature type="domain" description="Protein kinase" evidence="15">
    <location>
        <begin position="234"/>
        <end position="501"/>
    </location>
</feature>
<gene>
    <name evidence="16" type="ORF">HETSPECPRED_001811</name>
</gene>
<dbReference type="Gene3D" id="2.60.200.20">
    <property type="match status" value="1"/>
</dbReference>
<dbReference type="InterPro" id="IPR000253">
    <property type="entry name" value="FHA_dom"/>
</dbReference>
<dbReference type="PROSITE" id="PS50011">
    <property type="entry name" value="PROTEIN_KINASE_DOM"/>
    <property type="match status" value="1"/>
</dbReference>
<proteinExistence type="inferred from homology"/>
<keyword evidence="7" id="KW-0418">Kinase</keyword>
<dbReference type="AlphaFoldDB" id="A0A8H3J2J4"/>
<evidence type="ECO:0000256" key="13">
    <source>
        <dbReference type="SAM" id="MobiDB-lite"/>
    </source>
</evidence>
<dbReference type="GO" id="GO:0005524">
    <property type="term" value="F:ATP binding"/>
    <property type="evidence" value="ECO:0007669"/>
    <property type="project" value="UniProtKB-KW"/>
</dbReference>
<evidence type="ECO:0000256" key="8">
    <source>
        <dbReference type="ARBA" id="ARBA00022840"/>
    </source>
</evidence>
<feature type="compositionally biased region" description="Acidic residues" evidence="13">
    <location>
        <begin position="621"/>
        <end position="635"/>
    </location>
</feature>
<comment type="catalytic activity">
    <reaction evidence="11">
        <text>L-threonyl-[protein] + ATP = O-phospho-L-threonyl-[protein] + ADP + H(+)</text>
        <dbReference type="Rhea" id="RHEA:46608"/>
        <dbReference type="Rhea" id="RHEA-COMP:11060"/>
        <dbReference type="Rhea" id="RHEA-COMP:11605"/>
        <dbReference type="ChEBI" id="CHEBI:15378"/>
        <dbReference type="ChEBI" id="CHEBI:30013"/>
        <dbReference type="ChEBI" id="CHEBI:30616"/>
        <dbReference type="ChEBI" id="CHEBI:61977"/>
        <dbReference type="ChEBI" id="CHEBI:456216"/>
        <dbReference type="EC" id="2.7.11.1"/>
    </reaction>
</comment>
<evidence type="ECO:0000256" key="5">
    <source>
        <dbReference type="ARBA" id="ARBA00022679"/>
    </source>
</evidence>
<dbReference type="PANTHER" id="PTHR24348">
    <property type="entry name" value="SERINE/THREONINE-PROTEIN KINASE UNC-51-RELATED"/>
    <property type="match status" value="1"/>
</dbReference>
<evidence type="ECO:0000256" key="6">
    <source>
        <dbReference type="ARBA" id="ARBA00022741"/>
    </source>
</evidence>
<comment type="similarity">
    <text evidence="2">Belongs to the protein kinase superfamily. CAMK Ser/Thr protein kinase family. CHEK2 subfamily.</text>
</comment>
<feature type="compositionally biased region" description="Low complexity" evidence="13">
    <location>
        <begin position="504"/>
        <end position="522"/>
    </location>
</feature>
<dbReference type="GO" id="GO:0034045">
    <property type="term" value="C:phagophore assembly site membrane"/>
    <property type="evidence" value="ECO:0007669"/>
    <property type="project" value="UniProtKB-SubCell"/>
</dbReference>
<evidence type="ECO:0000256" key="10">
    <source>
        <dbReference type="ARBA" id="ARBA00030237"/>
    </source>
</evidence>
<protein>
    <recommendedName>
        <fullName evidence="3">non-specific serine/threonine protein kinase</fullName>
        <ecNumber evidence="3">2.7.11.1</ecNumber>
    </recommendedName>
    <alternativeName>
        <fullName evidence="10">Autophagy-related protein 1</fullName>
    </alternativeName>
</protein>
<dbReference type="PROSITE" id="PS00108">
    <property type="entry name" value="PROTEIN_KINASE_ST"/>
    <property type="match status" value="1"/>
</dbReference>
<evidence type="ECO:0000256" key="2">
    <source>
        <dbReference type="ARBA" id="ARBA00005575"/>
    </source>
</evidence>
<organism evidence="16 17">
    <name type="scientific">Heterodermia speciosa</name>
    <dbReference type="NCBI Taxonomy" id="116794"/>
    <lineage>
        <taxon>Eukaryota</taxon>
        <taxon>Fungi</taxon>
        <taxon>Dikarya</taxon>
        <taxon>Ascomycota</taxon>
        <taxon>Pezizomycotina</taxon>
        <taxon>Lecanoromycetes</taxon>
        <taxon>OSLEUM clade</taxon>
        <taxon>Lecanoromycetidae</taxon>
        <taxon>Caliciales</taxon>
        <taxon>Physciaceae</taxon>
        <taxon>Heterodermia</taxon>
    </lineage>
</organism>
<dbReference type="GO" id="GO:0004674">
    <property type="term" value="F:protein serine/threonine kinase activity"/>
    <property type="evidence" value="ECO:0007669"/>
    <property type="project" value="UniProtKB-KW"/>
</dbReference>
<evidence type="ECO:0000259" key="15">
    <source>
        <dbReference type="PROSITE" id="PS50011"/>
    </source>
</evidence>